<evidence type="ECO:0000256" key="8">
    <source>
        <dbReference type="ARBA" id="ARBA00023125"/>
    </source>
</evidence>
<dbReference type="Gene3D" id="3.30.160.60">
    <property type="entry name" value="Classic Zinc Finger"/>
    <property type="match status" value="6"/>
</dbReference>
<name>A0A212C5R8_CEREH</name>
<feature type="region of interest" description="Disordered" evidence="15">
    <location>
        <begin position="151"/>
        <end position="174"/>
    </location>
</feature>
<dbReference type="OrthoDB" id="6365676at2759"/>
<keyword evidence="8" id="KW-0238">DNA-binding</keyword>
<protein>
    <recommendedName>
        <fullName evidence="12">Zinc finger and BTB domain-containing protein 24</fullName>
    </recommendedName>
    <alternativeName>
        <fullName evidence="13">Zinc finger protein 450</fullName>
    </alternativeName>
</protein>
<evidence type="ECO:0000256" key="2">
    <source>
        <dbReference type="ARBA" id="ARBA00006991"/>
    </source>
</evidence>
<comment type="subcellular location">
    <subcellularLocation>
        <location evidence="1">Nucleus</location>
    </subcellularLocation>
</comment>
<evidence type="ECO:0000259" key="17">
    <source>
        <dbReference type="PROSITE" id="PS50157"/>
    </source>
</evidence>
<dbReference type="FunFam" id="3.30.160.60:FF:001450">
    <property type="entry name" value="zinc finger protein 774"/>
    <property type="match status" value="1"/>
</dbReference>
<comment type="caution">
    <text evidence="18">The sequence shown here is derived from an EMBL/GenBank/DDBJ whole genome shotgun (WGS) entry which is preliminary data.</text>
</comment>
<reference evidence="18 19" key="1">
    <citation type="journal article" date="2018" name="Mol. Genet. Genomics">
        <title>The red deer Cervus elaphus genome CerEla1.0: sequencing, annotating, genes, and chromosomes.</title>
        <authorList>
            <person name="Bana N.A."/>
            <person name="Nyiri A."/>
            <person name="Nagy J."/>
            <person name="Frank K."/>
            <person name="Nagy T."/>
            <person name="Steger V."/>
            <person name="Schiller M."/>
            <person name="Lakatos P."/>
            <person name="Sugar L."/>
            <person name="Horn P."/>
            <person name="Barta E."/>
            <person name="Orosz L."/>
        </authorList>
    </citation>
    <scope>NUCLEOTIDE SEQUENCE [LARGE SCALE GENOMIC DNA]</scope>
    <source>
        <strain evidence="18">Hungarian</strain>
    </source>
</reference>
<sequence>MAETSSEPPGQLVVHSDTHSDTVLASFEDQRKKGFLCDITLIVENVHFRAHKALLAASSEYFSMMFAEEGEIGQSIYMLEGMVADTFGILLEFIYTGCLQASEKSTEQILATAQFLKVYDLVKAYTDFQNNHSSPKPPTLNTAGAPVVVISNKKSEHPKRKRGRPRKVNSLQEGKSELAAEEEIQLRVNNSVQNRQNFVVKEGDSDVLNEQIPAKELEESEPTCEPARGEEMPAEKDENCDPKTQDSGQDSQSRCSKRRIRRSVKLKDYKLVGDEDDQGSAKRVCGRRKRPGGPEARCKDCGKRPFKCNECGKGFAQKHSLQVHTRMHTGERPYTCTVCSKALTTKHSLLEHMSLHSGQKSFTCDQCGKYFSQKRQLKSHYRVHTGEKPFTCEICGKSFTAKSSLQTHIRIHRGEKPYSCAVCGKSFSDSSAKRRHCILHTGKKPFTCPECNLQFARLDNLKAHLKIHSKEKHPSDASSISGNNNAEEVRNILQLQPYQLSTSGEQEIQLLVTDSVHNINFMPGPSQGISIVTAESPQNMGADQTANLTLLTQPPEQLQNLILSAQQEQTEHIQSLNMIESQMAPSQTEPVHVITLSKETLEHLHAHQEQTGELHLASASDAAPHLQLTQEPAPPPAAHHVPQPTSLSQEQS</sequence>
<feature type="domain" description="BTB" evidence="16">
    <location>
        <begin position="37"/>
        <end position="103"/>
    </location>
</feature>
<dbReference type="InterPro" id="IPR000210">
    <property type="entry name" value="BTB/POZ_dom"/>
</dbReference>
<evidence type="ECO:0000256" key="12">
    <source>
        <dbReference type="ARBA" id="ARBA00071013"/>
    </source>
</evidence>
<dbReference type="FunFam" id="3.30.160.60:FF:000472">
    <property type="entry name" value="myoneurin isoform X1"/>
    <property type="match status" value="1"/>
</dbReference>
<dbReference type="InterPro" id="IPR050331">
    <property type="entry name" value="Zinc_finger"/>
</dbReference>
<feature type="domain" description="C2H2-type" evidence="17">
    <location>
        <begin position="390"/>
        <end position="417"/>
    </location>
</feature>
<dbReference type="Pfam" id="PF00096">
    <property type="entry name" value="zf-C2H2"/>
    <property type="match status" value="5"/>
</dbReference>
<dbReference type="FunFam" id="3.30.160.60:FF:000624">
    <property type="entry name" value="zinc finger protein 697"/>
    <property type="match status" value="1"/>
</dbReference>
<feature type="region of interest" description="Disordered" evidence="15">
    <location>
        <begin position="203"/>
        <end position="258"/>
    </location>
</feature>
<evidence type="ECO:0000256" key="10">
    <source>
        <dbReference type="ARBA" id="ARBA00023242"/>
    </source>
</evidence>
<dbReference type="SMART" id="SM00225">
    <property type="entry name" value="BTB"/>
    <property type="match status" value="1"/>
</dbReference>
<dbReference type="SMART" id="SM00355">
    <property type="entry name" value="ZnF_C2H2"/>
    <property type="match status" value="6"/>
</dbReference>
<dbReference type="FunFam" id="3.30.160.60:FF:000267">
    <property type="entry name" value="Zinc finger and BTB domain-containing 49"/>
    <property type="match status" value="1"/>
</dbReference>
<dbReference type="FunFam" id="3.30.710.10:FF:000082">
    <property type="entry name" value="zinc finger and BTB domain-containing protein 24 isoform X1"/>
    <property type="match status" value="1"/>
</dbReference>
<evidence type="ECO:0000256" key="3">
    <source>
        <dbReference type="ARBA" id="ARBA00022723"/>
    </source>
</evidence>
<evidence type="ECO:0000256" key="13">
    <source>
        <dbReference type="ARBA" id="ARBA00078709"/>
    </source>
</evidence>
<evidence type="ECO:0000256" key="5">
    <source>
        <dbReference type="ARBA" id="ARBA00022771"/>
    </source>
</evidence>
<evidence type="ECO:0000256" key="11">
    <source>
        <dbReference type="ARBA" id="ARBA00056876"/>
    </source>
</evidence>
<dbReference type="PANTHER" id="PTHR16515">
    <property type="entry name" value="PR DOMAIN ZINC FINGER PROTEIN"/>
    <property type="match status" value="1"/>
</dbReference>
<comment type="similarity">
    <text evidence="2">Belongs to the krueppel C2H2-type zinc-finger protein family.</text>
</comment>
<evidence type="ECO:0000256" key="6">
    <source>
        <dbReference type="ARBA" id="ARBA00022833"/>
    </source>
</evidence>
<dbReference type="Pfam" id="PF00651">
    <property type="entry name" value="BTB"/>
    <property type="match status" value="1"/>
</dbReference>
<proteinExistence type="inferred from homology"/>
<evidence type="ECO:0000256" key="1">
    <source>
        <dbReference type="ARBA" id="ARBA00004123"/>
    </source>
</evidence>
<dbReference type="SUPFAM" id="SSF57667">
    <property type="entry name" value="beta-beta-alpha zinc fingers"/>
    <property type="match status" value="3"/>
</dbReference>
<dbReference type="PROSITE" id="PS50097">
    <property type="entry name" value="BTB"/>
    <property type="match status" value="1"/>
</dbReference>
<dbReference type="InterPro" id="IPR013087">
    <property type="entry name" value="Znf_C2H2_type"/>
</dbReference>
<dbReference type="InterPro" id="IPR036236">
    <property type="entry name" value="Znf_C2H2_sf"/>
</dbReference>
<gene>
    <name evidence="18" type="ORF">Celaphus_00018873</name>
</gene>
<feature type="region of interest" description="Disordered" evidence="15">
    <location>
        <begin position="625"/>
        <end position="652"/>
    </location>
</feature>
<evidence type="ECO:0000256" key="15">
    <source>
        <dbReference type="SAM" id="MobiDB-lite"/>
    </source>
</evidence>
<feature type="domain" description="C2H2-type" evidence="17">
    <location>
        <begin position="362"/>
        <end position="389"/>
    </location>
</feature>
<feature type="compositionally biased region" description="Basic residues" evidence="15">
    <location>
        <begin position="156"/>
        <end position="167"/>
    </location>
</feature>
<keyword evidence="7" id="KW-0805">Transcription regulation</keyword>
<keyword evidence="10" id="KW-0539">Nucleus</keyword>
<dbReference type="InterPro" id="IPR011333">
    <property type="entry name" value="SKP1/BTB/POZ_sf"/>
</dbReference>
<keyword evidence="3" id="KW-0479">Metal-binding</keyword>
<organism evidence="18 19">
    <name type="scientific">Cervus elaphus hippelaphus</name>
    <name type="common">European red deer</name>
    <dbReference type="NCBI Taxonomy" id="46360"/>
    <lineage>
        <taxon>Eukaryota</taxon>
        <taxon>Metazoa</taxon>
        <taxon>Chordata</taxon>
        <taxon>Craniata</taxon>
        <taxon>Vertebrata</taxon>
        <taxon>Euteleostomi</taxon>
        <taxon>Mammalia</taxon>
        <taxon>Eutheria</taxon>
        <taxon>Laurasiatheria</taxon>
        <taxon>Artiodactyla</taxon>
        <taxon>Ruminantia</taxon>
        <taxon>Pecora</taxon>
        <taxon>Cervidae</taxon>
        <taxon>Cervinae</taxon>
        <taxon>Cervus</taxon>
    </lineage>
</organism>
<feature type="domain" description="C2H2-type" evidence="17">
    <location>
        <begin position="306"/>
        <end position="333"/>
    </location>
</feature>
<evidence type="ECO:0000313" key="18">
    <source>
        <dbReference type="EMBL" id="OWK01305.1"/>
    </source>
</evidence>
<dbReference type="Gene3D" id="3.30.710.10">
    <property type="entry name" value="Potassium Channel Kv1.1, Chain A"/>
    <property type="match status" value="1"/>
</dbReference>
<keyword evidence="19" id="KW-1185">Reference proteome</keyword>
<keyword evidence="4" id="KW-0677">Repeat</keyword>
<feature type="domain" description="C2H2-type" evidence="17">
    <location>
        <begin position="446"/>
        <end position="473"/>
    </location>
</feature>
<keyword evidence="6" id="KW-0862">Zinc</keyword>
<dbReference type="AlphaFoldDB" id="A0A212C5R8"/>
<dbReference type="PROSITE" id="PS50157">
    <property type="entry name" value="ZINC_FINGER_C2H2_2"/>
    <property type="match status" value="6"/>
</dbReference>
<dbReference type="SUPFAM" id="SSF54695">
    <property type="entry name" value="POZ domain"/>
    <property type="match status" value="1"/>
</dbReference>
<dbReference type="FunFam" id="3.30.160.60:FF:000093">
    <property type="entry name" value="zinc finger protein 668 isoform X1"/>
    <property type="match status" value="1"/>
</dbReference>
<keyword evidence="5 14" id="KW-0863">Zinc-finger</keyword>
<dbReference type="EMBL" id="MKHE01000028">
    <property type="protein sequence ID" value="OWK01305.1"/>
    <property type="molecule type" value="Genomic_DNA"/>
</dbReference>
<feature type="domain" description="C2H2-type" evidence="17">
    <location>
        <begin position="334"/>
        <end position="361"/>
    </location>
</feature>
<evidence type="ECO:0000256" key="9">
    <source>
        <dbReference type="ARBA" id="ARBA00023163"/>
    </source>
</evidence>
<evidence type="ECO:0000259" key="16">
    <source>
        <dbReference type="PROSITE" id="PS50097"/>
    </source>
</evidence>
<dbReference type="GO" id="GO:0008270">
    <property type="term" value="F:zinc ion binding"/>
    <property type="evidence" value="ECO:0007669"/>
    <property type="project" value="UniProtKB-KW"/>
</dbReference>
<feature type="domain" description="C2H2-type" evidence="17">
    <location>
        <begin position="418"/>
        <end position="445"/>
    </location>
</feature>
<comment type="function">
    <text evidence="11">May be involved in BMP2-induced transcription.</text>
</comment>
<evidence type="ECO:0000313" key="19">
    <source>
        <dbReference type="Proteomes" id="UP000242450"/>
    </source>
</evidence>
<dbReference type="GO" id="GO:0003677">
    <property type="term" value="F:DNA binding"/>
    <property type="evidence" value="ECO:0007669"/>
    <property type="project" value="UniProtKB-KW"/>
</dbReference>
<dbReference type="GO" id="GO:0005634">
    <property type="term" value="C:nucleus"/>
    <property type="evidence" value="ECO:0007669"/>
    <property type="project" value="UniProtKB-SubCell"/>
</dbReference>
<evidence type="ECO:0000256" key="7">
    <source>
        <dbReference type="ARBA" id="ARBA00023015"/>
    </source>
</evidence>
<dbReference type="CDD" id="cd18212">
    <property type="entry name" value="BTB_POZ_ZBTB24_ZNF450"/>
    <property type="match status" value="1"/>
</dbReference>
<evidence type="ECO:0000256" key="14">
    <source>
        <dbReference type="PROSITE-ProRule" id="PRU00042"/>
    </source>
</evidence>
<feature type="compositionally biased region" description="Basic and acidic residues" evidence="15">
    <location>
        <begin position="227"/>
        <end position="244"/>
    </location>
</feature>
<dbReference type="Proteomes" id="UP000242450">
    <property type="component" value="Chromosome 28"/>
</dbReference>
<keyword evidence="9" id="KW-0804">Transcription</keyword>
<dbReference type="FunFam" id="3.30.160.60:FF:001506">
    <property type="entry name" value="Zinc finger protein"/>
    <property type="match status" value="1"/>
</dbReference>
<dbReference type="GO" id="GO:0010468">
    <property type="term" value="P:regulation of gene expression"/>
    <property type="evidence" value="ECO:0007669"/>
    <property type="project" value="TreeGrafter"/>
</dbReference>
<feature type="compositionally biased region" description="Polar residues" evidence="15">
    <location>
        <begin position="245"/>
        <end position="254"/>
    </location>
</feature>
<dbReference type="PROSITE" id="PS00028">
    <property type="entry name" value="ZINC_FINGER_C2H2_1"/>
    <property type="match status" value="6"/>
</dbReference>
<accession>A0A212C5R8</accession>
<evidence type="ECO:0000256" key="4">
    <source>
        <dbReference type="ARBA" id="ARBA00022737"/>
    </source>
</evidence>
<dbReference type="PANTHER" id="PTHR16515:SF49">
    <property type="entry name" value="GASTRULA ZINC FINGER PROTEIN XLCGF49.1-LIKE-RELATED"/>
    <property type="match status" value="1"/>
</dbReference>